<dbReference type="Pfam" id="PF08666">
    <property type="entry name" value="SAF"/>
    <property type="match status" value="1"/>
</dbReference>
<organism evidence="3 4">
    <name type="scientific">Microbacterium thalassium</name>
    <dbReference type="NCBI Taxonomy" id="362649"/>
    <lineage>
        <taxon>Bacteria</taxon>
        <taxon>Bacillati</taxon>
        <taxon>Actinomycetota</taxon>
        <taxon>Actinomycetes</taxon>
        <taxon>Micrococcales</taxon>
        <taxon>Microbacteriaceae</taxon>
        <taxon>Microbacterium</taxon>
    </lineage>
</organism>
<accession>A0A7X0KUN4</accession>
<dbReference type="RefSeq" id="WP_184750489.1">
    <property type="nucleotide sequence ID" value="NZ_BAAAJR010000004.1"/>
</dbReference>
<proteinExistence type="predicted"/>
<keyword evidence="4" id="KW-1185">Reference proteome</keyword>
<dbReference type="InterPro" id="IPR013974">
    <property type="entry name" value="SAF"/>
</dbReference>
<name>A0A7X0KUN4_9MICO</name>
<evidence type="ECO:0000313" key="4">
    <source>
        <dbReference type="Proteomes" id="UP000537775"/>
    </source>
</evidence>
<feature type="transmembrane region" description="Helical" evidence="1">
    <location>
        <begin position="20"/>
        <end position="38"/>
    </location>
</feature>
<comment type="caution">
    <text evidence="3">The sequence shown here is derived from an EMBL/GenBank/DDBJ whole genome shotgun (WGS) entry which is preliminary data.</text>
</comment>
<gene>
    <name evidence="3" type="ORF">HD594_001665</name>
</gene>
<dbReference type="EMBL" id="JACHML010000001">
    <property type="protein sequence ID" value="MBB6391352.1"/>
    <property type="molecule type" value="Genomic_DNA"/>
</dbReference>
<dbReference type="SMART" id="SM00858">
    <property type="entry name" value="SAF"/>
    <property type="match status" value="1"/>
</dbReference>
<dbReference type="AlphaFoldDB" id="A0A7X0KUN4"/>
<evidence type="ECO:0000313" key="3">
    <source>
        <dbReference type="EMBL" id="MBB6391352.1"/>
    </source>
</evidence>
<evidence type="ECO:0000259" key="2">
    <source>
        <dbReference type="SMART" id="SM00858"/>
    </source>
</evidence>
<feature type="domain" description="SAF" evidence="2">
    <location>
        <begin position="45"/>
        <end position="107"/>
    </location>
</feature>
<reference evidence="3 4" key="1">
    <citation type="submission" date="2020-08" db="EMBL/GenBank/DDBJ databases">
        <title>Sequencing the genomes of 1000 actinobacteria strains.</title>
        <authorList>
            <person name="Klenk H.-P."/>
        </authorList>
    </citation>
    <scope>NUCLEOTIDE SEQUENCE [LARGE SCALE GENOMIC DNA]</scope>
    <source>
        <strain evidence="3 4">DSM 12511</strain>
    </source>
</reference>
<dbReference type="Proteomes" id="UP000537775">
    <property type="component" value="Unassembled WGS sequence"/>
</dbReference>
<sequence length="209" mass="21198">MTAAPPERTPLRPARADLRLVLGLVLIAASVAGVWLVVTASRQTEPVFATVRTLVPGDPITAADVRAVEVGLGQVAGAYLGADDLTEGLIATRTVGEGELLARDAVGPDSAIRTTHVVVRSSVDVPASVGTGSTVEVWSAPLLEPGRYDVPRILLADAIVVSVEHDDSAIGAAGATLEIIITRSDVAATLAAMADGAAISVVPVAGSSR</sequence>
<protein>
    <recommendedName>
        <fullName evidence="2">SAF domain-containing protein</fullName>
    </recommendedName>
</protein>
<keyword evidence="1" id="KW-0812">Transmembrane</keyword>
<keyword evidence="1" id="KW-0472">Membrane</keyword>
<dbReference type="CDD" id="cd11614">
    <property type="entry name" value="SAF_CpaB_FlgA_like"/>
    <property type="match status" value="1"/>
</dbReference>
<evidence type="ECO:0000256" key="1">
    <source>
        <dbReference type="SAM" id="Phobius"/>
    </source>
</evidence>
<keyword evidence="1" id="KW-1133">Transmembrane helix</keyword>